<accession>A0AAV8WTQ7</accession>
<dbReference type="InterPro" id="IPR000618">
    <property type="entry name" value="Insect_cuticle"/>
</dbReference>
<dbReference type="PRINTS" id="PR00947">
    <property type="entry name" value="CUTICLE"/>
</dbReference>
<dbReference type="AlphaFoldDB" id="A0AAV8WTQ7"/>
<dbReference type="InterPro" id="IPR031311">
    <property type="entry name" value="CHIT_BIND_RR_consensus"/>
</dbReference>
<proteinExistence type="predicted"/>
<reference evidence="3" key="1">
    <citation type="journal article" date="2023" name="Insect Mol. Biol.">
        <title>Genome sequencing provides insights into the evolution of gene families encoding plant cell wall-degrading enzymes in longhorned beetles.</title>
        <authorList>
            <person name="Shin N.R."/>
            <person name="Okamura Y."/>
            <person name="Kirsch R."/>
            <person name="Pauchet Y."/>
        </authorList>
    </citation>
    <scope>NUCLEOTIDE SEQUENCE</scope>
    <source>
        <strain evidence="3">RBIC_L_NR</strain>
    </source>
</reference>
<dbReference type="Pfam" id="PF00379">
    <property type="entry name" value="Chitin_bind_4"/>
    <property type="match status" value="1"/>
</dbReference>
<comment type="caution">
    <text evidence="3">The sequence shown here is derived from an EMBL/GenBank/DDBJ whole genome shotgun (WGS) entry which is preliminary data.</text>
</comment>
<dbReference type="PROSITE" id="PS00233">
    <property type="entry name" value="CHIT_BIND_RR_1"/>
    <property type="match status" value="1"/>
</dbReference>
<name>A0AAV8WTQ7_9CUCU</name>
<dbReference type="Proteomes" id="UP001162156">
    <property type="component" value="Unassembled WGS sequence"/>
</dbReference>
<dbReference type="PANTHER" id="PTHR10380">
    <property type="entry name" value="CUTICLE PROTEIN"/>
    <property type="match status" value="1"/>
</dbReference>
<keyword evidence="1 2" id="KW-0193">Cuticle</keyword>
<evidence type="ECO:0000313" key="3">
    <source>
        <dbReference type="EMBL" id="KAJ8929893.1"/>
    </source>
</evidence>
<evidence type="ECO:0000256" key="2">
    <source>
        <dbReference type="PROSITE-ProRule" id="PRU00497"/>
    </source>
</evidence>
<dbReference type="GO" id="GO:0008010">
    <property type="term" value="F:structural constituent of chitin-based larval cuticle"/>
    <property type="evidence" value="ECO:0007669"/>
    <property type="project" value="TreeGrafter"/>
</dbReference>
<dbReference type="InterPro" id="IPR050468">
    <property type="entry name" value="Cuticle_Struct_Prot"/>
</dbReference>
<evidence type="ECO:0000313" key="4">
    <source>
        <dbReference type="Proteomes" id="UP001162156"/>
    </source>
</evidence>
<dbReference type="PROSITE" id="PS51155">
    <property type="entry name" value="CHIT_BIND_RR_2"/>
    <property type="match status" value="1"/>
</dbReference>
<organism evidence="3 4">
    <name type="scientific">Rhamnusium bicolor</name>
    <dbReference type="NCBI Taxonomy" id="1586634"/>
    <lineage>
        <taxon>Eukaryota</taxon>
        <taxon>Metazoa</taxon>
        <taxon>Ecdysozoa</taxon>
        <taxon>Arthropoda</taxon>
        <taxon>Hexapoda</taxon>
        <taxon>Insecta</taxon>
        <taxon>Pterygota</taxon>
        <taxon>Neoptera</taxon>
        <taxon>Endopterygota</taxon>
        <taxon>Coleoptera</taxon>
        <taxon>Polyphaga</taxon>
        <taxon>Cucujiformia</taxon>
        <taxon>Chrysomeloidea</taxon>
        <taxon>Cerambycidae</taxon>
        <taxon>Lepturinae</taxon>
        <taxon>Rhagiini</taxon>
        <taxon>Rhamnusium</taxon>
    </lineage>
</organism>
<protein>
    <submittedName>
        <fullName evidence="3">Uncharacterized protein</fullName>
    </submittedName>
</protein>
<dbReference type="PANTHER" id="PTHR10380:SF173">
    <property type="entry name" value="CUTICULAR PROTEIN 47EF, ISOFORM C-RELATED"/>
    <property type="match status" value="1"/>
</dbReference>
<keyword evidence="4" id="KW-1185">Reference proteome</keyword>
<gene>
    <name evidence="3" type="ORF">NQ314_017358</name>
</gene>
<feature type="non-terminal residue" evidence="3">
    <location>
        <position position="1"/>
    </location>
</feature>
<evidence type="ECO:0000256" key="1">
    <source>
        <dbReference type="ARBA" id="ARBA00022460"/>
    </source>
</evidence>
<dbReference type="EMBL" id="JANEYF010004843">
    <property type="protein sequence ID" value="KAJ8929893.1"/>
    <property type="molecule type" value="Genomic_DNA"/>
</dbReference>
<dbReference type="GO" id="GO:0062129">
    <property type="term" value="C:chitin-based extracellular matrix"/>
    <property type="evidence" value="ECO:0007669"/>
    <property type="project" value="TreeGrafter"/>
</dbReference>
<sequence length="127" mass="13398">VVFSAVLAVAFGAFSGDPKTAQIIRSDSDISPEGNYQYAYETENGISANEEGTLKNIGTEAAIVAQGAFQWSAPEGEQIQIQYIADENGYQPVGSAIPTPPPVPAAIARALEYIAAHPEASEPAKRF</sequence>